<evidence type="ECO:0000313" key="2">
    <source>
        <dbReference type="Proteomes" id="UP000529861"/>
    </source>
</evidence>
<comment type="caution">
    <text evidence="1">The sequence shown here is derived from an EMBL/GenBank/DDBJ whole genome shotgun (WGS) entry which is preliminary data.</text>
</comment>
<dbReference type="Proteomes" id="UP000529861">
    <property type="component" value="Unassembled WGS sequence"/>
</dbReference>
<dbReference type="AlphaFoldDB" id="A0A7Y2L6A8"/>
<sequence length="388" mass="45136">MKVRIGVFILPSKGIFVIGTSKTILCERQFSPSKFIDELEKCLSVWGISKENIESIYFSPPLPLYSNKTKIDSILHFRILPKDFNTPTAVIPTLNLSSGLVNNQLREVNEKIRKANVISIISPFGIIRDNEENKVKNILKQLTQAKIINSATYPHIGFYKREEALLIAALFYHFVRPYVEKIKNFLAPRNLPIYWTEDKAFLIGNDFLPTYCGENYEIASLIQIARGSAIYYDFPYAFVLFRKGHAFKLFEVINYKHVKELSSFSSTVNSKTFNELIRKKKNIEFEFLPIINFTNLYFSNSQPYYFIQAYYSKNFRYLGLISSPATLASIVISEEKTFSEVRNKLINELTALNKKFHFFEEYSVETQETAIRYLTSRYVQLKVFLRET</sequence>
<protein>
    <submittedName>
        <fullName evidence="1">Uncharacterized protein</fullName>
    </submittedName>
</protein>
<gene>
    <name evidence="1" type="ORF">HKI81_02400</name>
</gene>
<accession>A0A7Y2L6A8</accession>
<reference evidence="1 2" key="1">
    <citation type="submission" date="2020-04" db="EMBL/GenBank/DDBJ databases">
        <title>Draft genome sequence of Caldanaerobacter sunterraneus. strain 1523vc isolated from Griffin hot spring, Kamchatka, Russia.</title>
        <authorList>
            <person name="Toshchakov S.V."/>
            <person name="Podosokorskaya O.A."/>
            <person name="Kublanov I.V."/>
            <person name="Korzhenkov A."/>
            <person name="Patrushev M.V."/>
        </authorList>
    </citation>
    <scope>NUCLEOTIDE SEQUENCE [LARGE SCALE GENOMIC DNA]</scope>
    <source>
        <strain evidence="1 2">1523vc</strain>
    </source>
</reference>
<organism evidence="1 2">
    <name type="scientific">Caldanaerobacter subterraneus</name>
    <dbReference type="NCBI Taxonomy" id="911092"/>
    <lineage>
        <taxon>Bacteria</taxon>
        <taxon>Bacillati</taxon>
        <taxon>Bacillota</taxon>
        <taxon>Clostridia</taxon>
        <taxon>Thermoanaerobacterales</taxon>
        <taxon>Thermoanaerobacteraceae</taxon>
        <taxon>Caldanaerobacter</taxon>
    </lineage>
</organism>
<dbReference type="RefSeq" id="WP_170270251.1">
    <property type="nucleotide sequence ID" value="NZ_JABEQB010000004.1"/>
</dbReference>
<dbReference type="EMBL" id="JABEQB010000004">
    <property type="protein sequence ID" value="NNG66090.1"/>
    <property type="molecule type" value="Genomic_DNA"/>
</dbReference>
<name>A0A7Y2L6A8_9THEO</name>
<proteinExistence type="predicted"/>
<evidence type="ECO:0000313" key="1">
    <source>
        <dbReference type="EMBL" id="NNG66090.1"/>
    </source>
</evidence>